<dbReference type="PANTHER" id="PTHR30562:SF1">
    <property type="entry name" value="UVRABC SYSTEM PROTEIN C"/>
    <property type="match status" value="1"/>
</dbReference>
<accession>A0A948WF36</accession>
<name>A0A948WF36_UNCEI</name>
<evidence type="ECO:0000313" key="3">
    <source>
        <dbReference type="Proteomes" id="UP000777784"/>
    </source>
</evidence>
<dbReference type="InterPro" id="IPR000305">
    <property type="entry name" value="GIY-YIG_endonuc"/>
</dbReference>
<dbReference type="SUPFAM" id="SSF82771">
    <property type="entry name" value="GIY-YIG endonuclease"/>
    <property type="match status" value="1"/>
</dbReference>
<dbReference type="PANTHER" id="PTHR30562">
    <property type="entry name" value="UVRC/OXIDOREDUCTASE"/>
    <property type="match status" value="1"/>
</dbReference>
<reference evidence="2" key="1">
    <citation type="submission" date="2021-05" db="EMBL/GenBank/DDBJ databases">
        <title>Energy efficiency and biological interactions define the core microbiome of deep oligotrophic groundwater.</title>
        <authorList>
            <person name="Mehrshad M."/>
            <person name="Lopez-Fernandez M."/>
            <person name="Bell E."/>
            <person name="Bernier-Latmani R."/>
            <person name="Bertilsson S."/>
            <person name="Dopson M."/>
        </authorList>
    </citation>
    <scope>NUCLEOTIDE SEQUENCE</scope>
    <source>
        <strain evidence="2">Modern_marine.mb.64</strain>
    </source>
</reference>
<dbReference type="SMART" id="SM00465">
    <property type="entry name" value="GIYc"/>
    <property type="match status" value="1"/>
</dbReference>
<dbReference type="InterPro" id="IPR050066">
    <property type="entry name" value="UvrABC_protein_C"/>
</dbReference>
<dbReference type="CDD" id="cd10434">
    <property type="entry name" value="GIY-YIG_UvrC_Cho"/>
    <property type="match status" value="1"/>
</dbReference>
<dbReference type="GO" id="GO:0006289">
    <property type="term" value="P:nucleotide-excision repair"/>
    <property type="evidence" value="ECO:0007669"/>
    <property type="project" value="InterPro"/>
</dbReference>
<dbReference type="InterPro" id="IPR047296">
    <property type="entry name" value="GIY-YIG_UvrC_Cho"/>
</dbReference>
<proteinExistence type="predicted"/>
<dbReference type="PROSITE" id="PS50164">
    <property type="entry name" value="GIY_YIG"/>
    <property type="match status" value="1"/>
</dbReference>
<evidence type="ECO:0000259" key="1">
    <source>
        <dbReference type="PROSITE" id="PS50164"/>
    </source>
</evidence>
<organism evidence="2 3">
    <name type="scientific">Eiseniibacteriota bacterium</name>
    <dbReference type="NCBI Taxonomy" id="2212470"/>
    <lineage>
        <taxon>Bacteria</taxon>
        <taxon>Candidatus Eiseniibacteriota</taxon>
    </lineage>
</organism>
<dbReference type="AlphaFoldDB" id="A0A948WF36"/>
<dbReference type="InterPro" id="IPR035901">
    <property type="entry name" value="GIY-YIG_endonuc_sf"/>
</dbReference>
<comment type="caution">
    <text evidence="2">The sequence shown here is derived from an EMBL/GenBank/DDBJ whole genome shotgun (WGS) entry which is preliminary data.</text>
</comment>
<dbReference type="Gene3D" id="3.40.1440.10">
    <property type="entry name" value="GIY-YIG endonuclease"/>
    <property type="match status" value="1"/>
</dbReference>
<sequence>MIRGPQHDRLIQMICDQVPEGPGVYTFHGERGEILYIGKAVNLRQRMLSHMRQDPKPDEVRHSRLVYEVRDFDHQTTVSELPALLLEDELIKTHRPRFNIRQNEFLEYKYLELSADEYPRLRMIDHEADFGDRPVFGPYRDRYLVDRILQLIHQHIGLRSCPEPDPITSCLELDLGHCAGPCRKGVTPLDYQRVVARTVAFLDGDESDVALHLQQAMAHSAEKYEFEKAQRLKEHLEFCRRFGERQRFLHKFKERKLTVVEKGDHELTYVFLRGRLAAHGTAIELTECRSGGRTHIPSCSSNDARFLLDRATIVHNWLRRNSDRCEHTFAELDQ</sequence>
<protein>
    <submittedName>
        <fullName evidence="2">GIY-YIG nuclease family protein</fullName>
    </submittedName>
</protein>
<evidence type="ECO:0000313" key="2">
    <source>
        <dbReference type="EMBL" id="MBU2693338.1"/>
    </source>
</evidence>
<dbReference type="Proteomes" id="UP000777784">
    <property type="component" value="Unassembled WGS sequence"/>
</dbReference>
<dbReference type="EMBL" id="JAHJDP010000119">
    <property type="protein sequence ID" value="MBU2693338.1"/>
    <property type="molecule type" value="Genomic_DNA"/>
</dbReference>
<dbReference type="InterPro" id="IPR036876">
    <property type="entry name" value="UVR_dom_sf"/>
</dbReference>
<dbReference type="Pfam" id="PF01541">
    <property type="entry name" value="GIY-YIG"/>
    <property type="match status" value="1"/>
</dbReference>
<gene>
    <name evidence="2" type="ORF">KJ970_20660</name>
</gene>
<dbReference type="GO" id="GO:0009380">
    <property type="term" value="C:excinuclease repair complex"/>
    <property type="evidence" value="ECO:0007669"/>
    <property type="project" value="TreeGrafter"/>
</dbReference>
<feature type="domain" description="GIY-YIG" evidence="1">
    <location>
        <begin position="20"/>
        <end position="100"/>
    </location>
</feature>
<dbReference type="SUPFAM" id="SSF46600">
    <property type="entry name" value="C-terminal UvrC-binding domain of UvrB"/>
    <property type="match status" value="1"/>
</dbReference>